<feature type="domain" description="Scytalone dehydratase-like protein Arp1 N-terminal" evidence="3">
    <location>
        <begin position="48"/>
        <end position="106"/>
    </location>
</feature>
<name>A0A1Y2DFI2_9PEZI</name>
<dbReference type="SUPFAM" id="SSF75304">
    <property type="entry name" value="Amidase signature (AS) enzymes"/>
    <property type="match status" value="1"/>
</dbReference>
<dbReference type="Pfam" id="PF26053">
    <property type="entry name" value="DUF8016"/>
    <property type="match status" value="1"/>
</dbReference>
<evidence type="ECO:0000259" key="2">
    <source>
        <dbReference type="Pfam" id="PF01425"/>
    </source>
</evidence>
<dbReference type="OrthoDB" id="5423360at2759"/>
<feature type="signal peptide" evidence="1">
    <location>
        <begin position="1"/>
        <end position="19"/>
    </location>
</feature>
<comment type="caution">
    <text evidence="4">The sequence shown here is derived from an EMBL/GenBank/DDBJ whole genome shotgun (WGS) entry which is preliminary data.</text>
</comment>
<reference evidence="4 5" key="1">
    <citation type="submission" date="2016-07" db="EMBL/GenBank/DDBJ databases">
        <title>Pervasive Adenine N6-methylation of Active Genes in Fungi.</title>
        <authorList>
            <consortium name="DOE Joint Genome Institute"/>
            <person name="Mondo S.J."/>
            <person name="Dannebaum R.O."/>
            <person name="Kuo R.C."/>
            <person name="Labutti K."/>
            <person name="Haridas S."/>
            <person name="Kuo A."/>
            <person name="Salamov A."/>
            <person name="Ahrendt S.R."/>
            <person name="Lipzen A."/>
            <person name="Sullivan W."/>
            <person name="Andreopoulos W.B."/>
            <person name="Clum A."/>
            <person name="Lindquist E."/>
            <person name="Daum C."/>
            <person name="Ramamoorthy G.K."/>
            <person name="Gryganskyi A."/>
            <person name="Culley D."/>
            <person name="Magnuson J.K."/>
            <person name="James T.Y."/>
            <person name="O'Malley M.A."/>
            <person name="Stajich J.E."/>
            <person name="Spatafora J.W."/>
            <person name="Visel A."/>
            <person name="Grigoriev I.V."/>
        </authorList>
    </citation>
    <scope>NUCLEOTIDE SEQUENCE [LARGE SCALE GENOMIC DNA]</scope>
    <source>
        <strain evidence="4 5">CBS 129021</strain>
    </source>
</reference>
<organism evidence="4 5">
    <name type="scientific">Pseudomassariella vexata</name>
    <dbReference type="NCBI Taxonomy" id="1141098"/>
    <lineage>
        <taxon>Eukaryota</taxon>
        <taxon>Fungi</taxon>
        <taxon>Dikarya</taxon>
        <taxon>Ascomycota</taxon>
        <taxon>Pezizomycotina</taxon>
        <taxon>Sordariomycetes</taxon>
        <taxon>Xylariomycetidae</taxon>
        <taxon>Amphisphaeriales</taxon>
        <taxon>Pseudomassariaceae</taxon>
        <taxon>Pseudomassariella</taxon>
    </lineage>
</organism>
<dbReference type="AlphaFoldDB" id="A0A1Y2DFI2"/>
<dbReference type="EMBL" id="MCFJ01000017">
    <property type="protein sequence ID" value="ORY58053.1"/>
    <property type="molecule type" value="Genomic_DNA"/>
</dbReference>
<dbReference type="PANTHER" id="PTHR46310:SF7">
    <property type="entry name" value="AMIDASE 1"/>
    <property type="match status" value="1"/>
</dbReference>
<dbReference type="PANTHER" id="PTHR46310">
    <property type="entry name" value="AMIDASE 1"/>
    <property type="match status" value="1"/>
</dbReference>
<evidence type="ECO:0000313" key="5">
    <source>
        <dbReference type="Proteomes" id="UP000193689"/>
    </source>
</evidence>
<sequence>MVRFRSVISLLASVSWGTAQLVSTGFSVSYNDVDYYVSPYASGTIPVSASRLKSLSSVHGFLPVAIVSESVAESDLTALVSNWTATDDVFQPAFLQAVFLAGAGASYSQRTTIAGNVTSQVMGLNATSTIPSGPYFMEKSTGDLYPVYRLYNDFAGAFTESLLAKPDGAFQSLSAQISTSATLTIGVPSRLYYTPTAEKPLAGVRIAVKDIFSLAGVKKSNGNRAWFNLYPASNVTGPAISRLIKAGAVIVGTQKLSQFANGEEATADWVDYHSPFNPRGDGYQDPSSSSSGAGASIASYEWLDVAVGSDTGGSIRSPSQAQGIFGNRPSHGLVSLDDVMPLCTHLDTAGFLLRDPTLWDKLEAVMYAGNYTSLADKSPKYPTKILTVSFPNSSTEAGAILNSFAASLASFVGGSVEPLDLISKWSSTLPSGVPPNTGLLDLLAYTYPTLIGLEQVKLVKTPFFADYAAAHDGRTPFVDPAPLTRWAWASSFPSSALDDAIANKTFFMDWFNTAILSPVPDQCSSALLLYSGSMGDQNPRNQYFDPPSVPLGFSEGRLSVFSECPDSVFPLGQVAAFSEVTNHEEFFPVSVDIMAAKGCDGLLARLAVDLVERGLLKVPKVGSTMLGGDILMRSCSVNHSYSVDHDKNTLIPLNPNHLTEGILVGPPDAAAAQAPHYPQPEPATAPRRHIAAAAPWHTAAKGQSIWAVKAPSAFSGVGANMTCPPTPVMPLGTP</sequence>
<keyword evidence="1" id="KW-0732">Signal</keyword>
<gene>
    <name evidence="4" type="ORF">BCR38DRAFT_413469</name>
</gene>
<dbReference type="InterPro" id="IPR058329">
    <property type="entry name" value="Arp1_N"/>
</dbReference>
<dbReference type="InParanoid" id="A0A1Y2DFI2"/>
<dbReference type="Proteomes" id="UP000193689">
    <property type="component" value="Unassembled WGS sequence"/>
</dbReference>
<dbReference type="GO" id="GO:0016740">
    <property type="term" value="F:transferase activity"/>
    <property type="evidence" value="ECO:0007669"/>
    <property type="project" value="UniProtKB-KW"/>
</dbReference>
<feature type="chain" id="PRO_5012801996" evidence="1">
    <location>
        <begin position="20"/>
        <end position="734"/>
    </location>
</feature>
<evidence type="ECO:0000256" key="1">
    <source>
        <dbReference type="SAM" id="SignalP"/>
    </source>
</evidence>
<dbReference type="Pfam" id="PF01425">
    <property type="entry name" value="Amidase"/>
    <property type="match status" value="1"/>
</dbReference>
<keyword evidence="5" id="KW-1185">Reference proteome</keyword>
<dbReference type="InterPro" id="IPR036928">
    <property type="entry name" value="AS_sf"/>
</dbReference>
<evidence type="ECO:0000313" key="4">
    <source>
        <dbReference type="EMBL" id="ORY58053.1"/>
    </source>
</evidence>
<accession>A0A1Y2DFI2</accession>
<dbReference type="GeneID" id="63775047"/>
<protein>
    <submittedName>
        <fullName evidence="4">Glutamyl-tRNA amidotransferase</fullName>
    </submittedName>
</protein>
<keyword evidence="4" id="KW-0808">Transferase</keyword>
<dbReference type="Gene3D" id="3.90.1300.10">
    <property type="entry name" value="Amidase signature (AS) domain"/>
    <property type="match status" value="1"/>
</dbReference>
<proteinExistence type="predicted"/>
<evidence type="ECO:0000259" key="3">
    <source>
        <dbReference type="Pfam" id="PF26053"/>
    </source>
</evidence>
<feature type="domain" description="Amidase" evidence="2">
    <location>
        <begin position="197"/>
        <end position="354"/>
    </location>
</feature>
<dbReference type="InterPro" id="IPR023631">
    <property type="entry name" value="Amidase_dom"/>
</dbReference>
<dbReference type="RefSeq" id="XP_040711088.1">
    <property type="nucleotide sequence ID" value="XM_040858835.1"/>
</dbReference>
<dbReference type="STRING" id="1141098.A0A1Y2DFI2"/>